<comment type="catalytic activity">
    <reaction evidence="1">
        <text>Hydrolysis of terminal non-reducing N-acetyl-D-hexosamine residues in N-acetyl-beta-D-hexosaminides.</text>
        <dbReference type="EC" id="3.2.1.52"/>
    </reaction>
</comment>
<dbReference type="Pfam" id="PF00728">
    <property type="entry name" value="Glyco_hydro_20"/>
    <property type="match status" value="1"/>
</dbReference>
<dbReference type="GO" id="GO:0004563">
    <property type="term" value="F:beta-N-acetylhexosaminidase activity"/>
    <property type="evidence" value="ECO:0007669"/>
    <property type="project" value="UniProtKB-EC"/>
</dbReference>
<evidence type="ECO:0000256" key="4">
    <source>
        <dbReference type="ARBA" id="ARBA00022801"/>
    </source>
</evidence>
<evidence type="ECO:0000259" key="5">
    <source>
        <dbReference type="Pfam" id="PF00728"/>
    </source>
</evidence>
<evidence type="ECO:0000313" key="6">
    <source>
        <dbReference type="Proteomes" id="UP000887575"/>
    </source>
</evidence>
<sequence>MNETIAKTLILNKGFPERIVHLDLKGAPLRVDAYRELFPLLHQNGATGLLIEYEDMFPFTGRLSTLARRNAYSKEDIQQIIQLSTSSNLEVIPLVQTFGHLEFVLKQPPFTKLSENALELNTICISNNESWTVITEMIDQIRSLHQSSTRIHIGADEAYHVGEDAICREKLKKTFDEHKDSMGVAHIARRVV</sequence>
<dbReference type="Gene3D" id="3.20.20.80">
    <property type="entry name" value="Glycosidases"/>
    <property type="match status" value="1"/>
</dbReference>
<dbReference type="InterPro" id="IPR015883">
    <property type="entry name" value="Glyco_hydro_20_cat"/>
</dbReference>
<feature type="domain" description="Glycoside hydrolase family 20 catalytic" evidence="5">
    <location>
        <begin position="39"/>
        <end position="159"/>
    </location>
</feature>
<dbReference type="SUPFAM" id="SSF51445">
    <property type="entry name" value="(Trans)glycosidases"/>
    <property type="match status" value="1"/>
</dbReference>
<name>A0AAF3F3U6_9BILA</name>
<evidence type="ECO:0000256" key="3">
    <source>
        <dbReference type="ARBA" id="ARBA00012663"/>
    </source>
</evidence>
<keyword evidence="6" id="KW-1185">Reference proteome</keyword>
<dbReference type="Proteomes" id="UP000887575">
    <property type="component" value="Unassembled WGS sequence"/>
</dbReference>
<dbReference type="EC" id="3.2.1.52" evidence="3"/>
<accession>A0AAF3F3U6</accession>
<protein>
    <recommendedName>
        <fullName evidence="3">beta-N-acetylhexosaminidase</fullName>
        <ecNumber evidence="3">3.2.1.52</ecNumber>
    </recommendedName>
</protein>
<dbReference type="InterPro" id="IPR038901">
    <property type="entry name" value="HEXDC-like"/>
</dbReference>
<dbReference type="PANTHER" id="PTHR21040:SF12">
    <property type="entry name" value="BETA-N-ACETYLHEXOSAMINIDASE"/>
    <property type="match status" value="1"/>
</dbReference>
<comment type="similarity">
    <text evidence="2">Belongs to the glycosyl hydrolase 20 family.</text>
</comment>
<evidence type="ECO:0000256" key="2">
    <source>
        <dbReference type="ARBA" id="ARBA00006285"/>
    </source>
</evidence>
<dbReference type="PANTHER" id="PTHR21040">
    <property type="entry name" value="BCDNA.GH04120"/>
    <property type="match status" value="1"/>
</dbReference>
<reference evidence="7" key="1">
    <citation type="submission" date="2024-02" db="UniProtKB">
        <authorList>
            <consortium name="WormBaseParasite"/>
        </authorList>
    </citation>
    <scope>IDENTIFICATION</scope>
</reference>
<keyword evidence="4" id="KW-0378">Hydrolase</keyword>
<dbReference type="AlphaFoldDB" id="A0AAF3F3U6"/>
<organism evidence="6 7">
    <name type="scientific">Mesorhabditis belari</name>
    <dbReference type="NCBI Taxonomy" id="2138241"/>
    <lineage>
        <taxon>Eukaryota</taxon>
        <taxon>Metazoa</taxon>
        <taxon>Ecdysozoa</taxon>
        <taxon>Nematoda</taxon>
        <taxon>Chromadorea</taxon>
        <taxon>Rhabditida</taxon>
        <taxon>Rhabditina</taxon>
        <taxon>Rhabditomorpha</taxon>
        <taxon>Rhabditoidea</taxon>
        <taxon>Rhabditidae</taxon>
        <taxon>Mesorhabditinae</taxon>
        <taxon>Mesorhabditis</taxon>
    </lineage>
</organism>
<dbReference type="WBParaSite" id="MBELARI_LOCUS21214">
    <property type="protein sequence ID" value="MBELARI_LOCUS21214"/>
    <property type="gene ID" value="MBELARI_LOCUS21214"/>
</dbReference>
<dbReference type="InterPro" id="IPR017853">
    <property type="entry name" value="GH"/>
</dbReference>
<proteinExistence type="inferred from homology"/>
<dbReference type="GO" id="GO:0005975">
    <property type="term" value="P:carbohydrate metabolic process"/>
    <property type="evidence" value="ECO:0007669"/>
    <property type="project" value="InterPro"/>
</dbReference>
<evidence type="ECO:0000313" key="7">
    <source>
        <dbReference type="WBParaSite" id="MBELARI_LOCUS21214"/>
    </source>
</evidence>
<evidence type="ECO:0000256" key="1">
    <source>
        <dbReference type="ARBA" id="ARBA00001231"/>
    </source>
</evidence>